<evidence type="ECO:0000313" key="3">
    <source>
        <dbReference type="Proteomes" id="UP000244937"/>
    </source>
</evidence>
<evidence type="ECO:0000313" key="2">
    <source>
        <dbReference type="EMBL" id="AWI26918.1"/>
    </source>
</evidence>
<evidence type="ECO:0000256" key="1">
    <source>
        <dbReference type="SAM" id="SignalP"/>
    </source>
</evidence>
<dbReference type="AlphaFoldDB" id="A0A2S1SKI4"/>
<keyword evidence="3" id="KW-1185">Reference proteome</keyword>
<reference evidence="2 3" key="1">
    <citation type="submission" date="2018-05" db="EMBL/GenBank/DDBJ databases">
        <title>Genome sequencing of Flavobacterium sp. HYN0049.</title>
        <authorList>
            <person name="Yi H."/>
            <person name="Baek C."/>
        </authorList>
    </citation>
    <scope>NUCLEOTIDE SEQUENCE [LARGE SCALE GENOMIC DNA]</scope>
    <source>
        <strain evidence="2 3">HYN0049</strain>
    </source>
</reference>
<name>A0A2S1SKI4_9FLAO</name>
<accession>A0A2S1SKI4</accession>
<dbReference type="KEGG" id="fpal:HYN49_13950"/>
<dbReference type="Proteomes" id="UP000244937">
    <property type="component" value="Chromosome"/>
</dbReference>
<feature type="chain" id="PRO_5015436381" evidence="1">
    <location>
        <begin position="19"/>
        <end position="173"/>
    </location>
</feature>
<dbReference type="RefSeq" id="WP_108904690.1">
    <property type="nucleotide sequence ID" value="NZ_CP029187.1"/>
</dbReference>
<feature type="signal peptide" evidence="1">
    <location>
        <begin position="1"/>
        <end position="18"/>
    </location>
</feature>
<gene>
    <name evidence="2" type="ORF">HYN49_13950</name>
</gene>
<organism evidence="2 3">
    <name type="scientific">Flavobacterium pallidum</name>
    <dbReference type="NCBI Taxonomy" id="2172098"/>
    <lineage>
        <taxon>Bacteria</taxon>
        <taxon>Pseudomonadati</taxon>
        <taxon>Bacteroidota</taxon>
        <taxon>Flavobacteriia</taxon>
        <taxon>Flavobacteriales</taxon>
        <taxon>Flavobacteriaceae</taxon>
        <taxon>Flavobacterium</taxon>
    </lineage>
</organism>
<proteinExistence type="predicted"/>
<keyword evidence="1" id="KW-0732">Signal</keyword>
<dbReference type="EMBL" id="CP029187">
    <property type="protein sequence ID" value="AWI26918.1"/>
    <property type="molecule type" value="Genomic_DNA"/>
</dbReference>
<protein>
    <submittedName>
        <fullName evidence="2">Uncharacterized protein</fullName>
    </submittedName>
</protein>
<sequence length="173" mass="19543">MTLKLLLLTFLTSLSATAQTEGSIIVCNPKNKVELKTFMDTYEQSETIFRTLHTTKKLHANTYLASSDKKLECFFNIYATASGSEIYKFYDSIIPQPNEILFLFENDDPTGEFSDQSIFFKFGKDIVSALKNKTLSEDKIIGFLKCTVFPDAPFFTIAKVRQGFRNGVEKAGN</sequence>